<keyword evidence="7" id="KW-1185">Reference proteome</keyword>
<proteinExistence type="predicted"/>
<dbReference type="SMART" id="SM00448">
    <property type="entry name" value="REC"/>
    <property type="match status" value="1"/>
</dbReference>
<evidence type="ECO:0000313" key="7">
    <source>
        <dbReference type="Proteomes" id="UP000198319"/>
    </source>
</evidence>
<gene>
    <name evidence="5" type="ORF">B0A71_21810</name>
    <name evidence="4" type="ORF">BHE19_20530</name>
</gene>
<feature type="domain" description="HTH LytTR-type" evidence="3">
    <location>
        <begin position="142"/>
        <end position="228"/>
    </location>
</feature>
<evidence type="ECO:0000256" key="1">
    <source>
        <dbReference type="PROSITE-ProRule" id="PRU00169"/>
    </source>
</evidence>
<dbReference type="Pfam" id="PF00072">
    <property type="entry name" value="Response_reg"/>
    <property type="match status" value="1"/>
</dbReference>
<dbReference type="SUPFAM" id="SSF52172">
    <property type="entry name" value="CheY-like"/>
    <property type="match status" value="1"/>
</dbReference>
<feature type="modified residue" description="4-aspartylphosphate" evidence="1">
    <location>
        <position position="56"/>
    </location>
</feature>
<dbReference type="Pfam" id="PF04397">
    <property type="entry name" value="LytTR"/>
    <property type="match status" value="1"/>
</dbReference>
<name>A0A1S1JCT9_9FLAO</name>
<dbReference type="Proteomes" id="UP000198319">
    <property type="component" value="Unassembled WGS sequence"/>
</dbReference>
<evidence type="ECO:0000313" key="5">
    <source>
        <dbReference type="EMBL" id="OXB14278.1"/>
    </source>
</evidence>
<dbReference type="GO" id="GO:0003677">
    <property type="term" value="F:DNA binding"/>
    <property type="evidence" value="ECO:0007669"/>
    <property type="project" value="UniProtKB-KW"/>
</dbReference>
<comment type="caution">
    <text evidence="4">The sequence shown here is derived from an EMBL/GenBank/DDBJ whole genome shotgun (WGS) entry which is preliminary data.</text>
</comment>
<dbReference type="InterPro" id="IPR011006">
    <property type="entry name" value="CheY-like_superfamily"/>
</dbReference>
<dbReference type="Gene3D" id="3.40.50.2300">
    <property type="match status" value="1"/>
</dbReference>
<reference evidence="4" key="1">
    <citation type="submission" date="2016-09" db="EMBL/GenBank/DDBJ databases">
        <authorList>
            <person name="Capua I."/>
            <person name="De Benedictis P."/>
            <person name="Joannis T."/>
            <person name="Lombin L.H."/>
            <person name="Cattoli G."/>
        </authorList>
    </citation>
    <scope>NUCLEOTIDE SEQUENCE [LARGE SCALE GENOMIC DNA]</scope>
    <source>
        <strain evidence="4">MSU</strain>
    </source>
</reference>
<dbReference type="EMBL" id="MIKE01000002">
    <property type="protein sequence ID" value="OHT47265.1"/>
    <property type="molecule type" value="Genomic_DNA"/>
</dbReference>
<feature type="domain" description="Response regulatory" evidence="2">
    <location>
        <begin position="5"/>
        <end position="116"/>
    </location>
</feature>
<dbReference type="PROSITE" id="PS50110">
    <property type="entry name" value="RESPONSE_REGULATORY"/>
    <property type="match status" value="1"/>
</dbReference>
<dbReference type="PROSITE" id="PS50930">
    <property type="entry name" value="HTH_LYTTR"/>
    <property type="match status" value="1"/>
</dbReference>
<evidence type="ECO:0000259" key="2">
    <source>
        <dbReference type="PROSITE" id="PS50110"/>
    </source>
</evidence>
<keyword evidence="1" id="KW-0597">Phosphoprotein</keyword>
<dbReference type="GO" id="GO:0000156">
    <property type="term" value="F:phosphorelay response regulator activity"/>
    <property type="evidence" value="ECO:0007669"/>
    <property type="project" value="TreeGrafter"/>
</dbReference>
<dbReference type="InterPro" id="IPR007492">
    <property type="entry name" value="LytTR_DNA-bd_dom"/>
</dbReference>
<keyword evidence="4" id="KW-0238">DNA-binding</keyword>
<dbReference type="PANTHER" id="PTHR45526:SF1">
    <property type="entry name" value="TRANSCRIPTIONAL REGULATORY PROTEIN DCUR-RELATED"/>
    <property type="match status" value="1"/>
</dbReference>
<dbReference type="PANTHER" id="PTHR45526">
    <property type="entry name" value="TRANSCRIPTIONAL REGULATORY PROTEIN DPIA"/>
    <property type="match status" value="1"/>
</dbReference>
<dbReference type="SMART" id="SM00850">
    <property type="entry name" value="LytTR"/>
    <property type="match status" value="1"/>
</dbReference>
<evidence type="ECO:0000313" key="4">
    <source>
        <dbReference type="EMBL" id="OHT47265.1"/>
    </source>
</evidence>
<dbReference type="OrthoDB" id="2168082at2"/>
<dbReference type="RefSeq" id="WP_070905552.1">
    <property type="nucleotide sequence ID" value="NZ_MIKE01000002.1"/>
</dbReference>
<organism evidence="4 6">
    <name type="scientific">Flavobacterium tructae</name>
    <dbReference type="NCBI Taxonomy" id="1114873"/>
    <lineage>
        <taxon>Bacteria</taxon>
        <taxon>Pseudomonadati</taxon>
        <taxon>Bacteroidota</taxon>
        <taxon>Flavobacteriia</taxon>
        <taxon>Flavobacteriales</taxon>
        <taxon>Flavobacteriaceae</taxon>
        <taxon>Flavobacterium</taxon>
    </lineage>
</organism>
<sequence>MKQLQAVGVDDEYLALELIRNYCANTDGVNLLATFSNPQEAITFLQQNEVDLLILDINMPGINGIELLQNTPNKPLCIFITAEEQHAAKAFELDVVDYLIKPISIERFEKAITKAKEYHHFIKSKDIAEDYIMFKSDYIVNKVKLDDIFWIEGFGEYLKIVSRYKNHMVLERMAKFEEMHRHLGFIRIHKSYLVLKSHVKSFNSRMVQLRDGRELPIGRTYKDNLKEI</sequence>
<dbReference type="STRING" id="1278819.BHE19_20530"/>
<accession>A0A1S1JCT9</accession>
<dbReference type="AlphaFoldDB" id="A0A1S1JCT9"/>
<evidence type="ECO:0000259" key="3">
    <source>
        <dbReference type="PROSITE" id="PS50930"/>
    </source>
</evidence>
<dbReference type="Gene3D" id="2.40.50.1020">
    <property type="entry name" value="LytTr DNA-binding domain"/>
    <property type="match status" value="1"/>
</dbReference>
<reference evidence="5 7" key="3">
    <citation type="submission" date="2016-11" db="EMBL/GenBank/DDBJ databases">
        <title>Whole genomes of Flavobacteriaceae.</title>
        <authorList>
            <person name="Stine C."/>
            <person name="Li C."/>
            <person name="Tadesse D."/>
        </authorList>
    </citation>
    <scope>NUCLEOTIDE SEQUENCE [LARGE SCALE GENOMIC DNA]</scope>
    <source>
        <strain evidence="5 7">ATCC BAA-2541</strain>
    </source>
</reference>
<reference evidence="6" key="2">
    <citation type="submission" date="2016-09" db="EMBL/GenBank/DDBJ databases">
        <authorList>
            <person name="Chen S."/>
            <person name="Walker E."/>
        </authorList>
    </citation>
    <scope>NUCLEOTIDE SEQUENCE [LARGE SCALE GENOMIC DNA]</scope>
    <source>
        <strain evidence="6">MSU</strain>
    </source>
</reference>
<dbReference type="EMBL" id="MUHG01000039">
    <property type="protein sequence ID" value="OXB14278.1"/>
    <property type="molecule type" value="Genomic_DNA"/>
</dbReference>
<dbReference type="InterPro" id="IPR001789">
    <property type="entry name" value="Sig_transdc_resp-reg_receiver"/>
</dbReference>
<evidence type="ECO:0000313" key="6">
    <source>
        <dbReference type="Proteomes" id="UP000180252"/>
    </source>
</evidence>
<protein>
    <submittedName>
        <fullName evidence="4">DNA-binding response regulator</fullName>
    </submittedName>
</protein>
<dbReference type="Proteomes" id="UP000180252">
    <property type="component" value="Unassembled WGS sequence"/>
</dbReference>
<dbReference type="InterPro" id="IPR051271">
    <property type="entry name" value="2C-system_Tx_regulators"/>
</dbReference>